<protein>
    <submittedName>
        <fullName evidence="3">Uncharacterized protein</fullName>
    </submittedName>
</protein>
<keyword evidence="4" id="KW-1185">Reference proteome</keyword>
<evidence type="ECO:0000313" key="4">
    <source>
        <dbReference type="Proteomes" id="UP000316213"/>
    </source>
</evidence>
<dbReference type="EMBL" id="SJPM01000005">
    <property type="protein sequence ID" value="TWT96227.1"/>
    <property type="molecule type" value="Genomic_DNA"/>
</dbReference>
<keyword evidence="2" id="KW-0472">Membrane</keyword>
<comment type="caution">
    <text evidence="3">The sequence shown here is derived from an EMBL/GenBank/DDBJ whole genome shotgun (WGS) entry which is preliminary data.</text>
</comment>
<sequence length="169" mass="16893">MPVIQCPSCQKSLNLKQMPTAARIKCPACSNAIPINAAGSAAATASSAGGRRAPLTPEDEGFDFGQIQFPSAGPVAVTTFPTAHQSLNVYQGPIPGDPLAGELGSQTEESESTAATGNKKSKAKGTLSPKAMAAILGATVFLILVAVVIGTMVGGGSSEPETQPAAAAE</sequence>
<evidence type="ECO:0000313" key="3">
    <source>
        <dbReference type="EMBL" id="TWT96227.1"/>
    </source>
</evidence>
<accession>A0A5C6AA45</accession>
<proteinExistence type="predicted"/>
<dbReference type="RefSeq" id="WP_146578182.1">
    <property type="nucleotide sequence ID" value="NZ_SJPM01000005.1"/>
</dbReference>
<name>A0A5C6AA45_9BACT</name>
<organism evidence="3 4">
    <name type="scientific">Neorhodopirellula pilleata</name>
    <dbReference type="NCBI Taxonomy" id="2714738"/>
    <lineage>
        <taxon>Bacteria</taxon>
        <taxon>Pseudomonadati</taxon>
        <taxon>Planctomycetota</taxon>
        <taxon>Planctomycetia</taxon>
        <taxon>Pirellulales</taxon>
        <taxon>Pirellulaceae</taxon>
        <taxon>Neorhodopirellula</taxon>
    </lineage>
</organism>
<keyword evidence="2" id="KW-1133">Transmembrane helix</keyword>
<keyword evidence="2" id="KW-0812">Transmembrane</keyword>
<gene>
    <name evidence="3" type="ORF">Pla100_27030</name>
</gene>
<dbReference type="Proteomes" id="UP000316213">
    <property type="component" value="Unassembled WGS sequence"/>
</dbReference>
<evidence type="ECO:0000256" key="1">
    <source>
        <dbReference type="SAM" id="MobiDB-lite"/>
    </source>
</evidence>
<feature type="compositionally biased region" description="Polar residues" evidence="1">
    <location>
        <begin position="104"/>
        <end position="118"/>
    </location>
</feature>
<evidence type="ECO:0000256" key="2">
    <source>
        <dbReference type="SAM" id="Phobius"/>
    </source>
</evidence>
<dbReference type="OrthoDB" id="267660at2"/>
<feature type="region of interest" description="Disordered" evidence="1">
    <location>
        <begin position="94"/>
        <end position="124"/>
    </location>
</feature>
<dbReference type="AlphaFoldDB" id="A0A5C6AA45"/>
<reference evidence="3 4" key="1">
    <citation type="submission" date="2019-02" db="EMBL/GenBank/DDBJ databases">
        <title>Deep-cultivation of Planctomycetes and their phenomic and genomic characterization uncovers novel biology.</title>
        <authorList>
            <person name="Wiegand S."/>
            <person name="Jogler M."/>
            <person name="Boedeker C."/>
            <person name="Pinto D."/>
            <person name="Vollmers J."/>
            <person name="Rivas-Marin E."/>
            <person name="Kohn T."/>
            <person name="Peeters S.H."/>
            <person name="Heuer A."/>
            <person name="Rast P."/>
            <person name="Oberbeckmann S."/>
            <person name="Bunk B."/>
            <person name="Jeske O."/>
            <person name="Meyerdierks A."/>
            <person name="Storesund J.E."/>
            <person name="Kallscheuer N."/>
            <person name="Luecker S."/>
            <person name="Lage O.M."/>
            <person name="Pohl T."/>
            <person name="Merkel B.J."/>
            <person name="Hornburger P."/>
            <person name="Mueller R.-W."/>
            <person name="Bruemmer F."/>
            <person name="Labrenz M."/>
            <person name="Spormann A.M."/>
            <person name="Op Den Camp H."/>
            <person name="Overmann J."/>
            <person name="Amann R."/>
            <person name="Jetten M.S.M."/>
            <person name="Mascher T."/>
            <person name="Medema M.H."/>
            <person name="Devos D.P."/>
            <person name="Kaster A.-K."/>
            <person name="Ovreas L."/>
            <person name="Rohde M."/>
            <person name="Galperin M.Y."/>
            <person name="Jogler C."/>
        </authorList>
    </citation>
    <scope>NUCLEOTIDE SEQUENCE [LARGE SCALE GENOMIC DNA]</scope>
    <source>
        <strain evidence="3 4">Pla100</strain>
    </source>
</reference>
<feature type="transmembrane region" description="Helical" evidence="2">
    <location>
        <begin position="131"/>
        <end position="153"/>
    </location>
</feature>